<feature type="region of interest" description="Disordered" evidence="1">
    <location>
        <begin position="590"/>
        <end position="628"/>
    </location>
</feature>
<evidence type="ECO:0000256" key="1">
    <source>
        <dbReference type="SAM" id="MobiDB-lite"/>
    </source>
</evidence>
<feature type="compositionally biased region" description="Polar residues" evidence="1">
    <location>
        <begin position="590"/>
        <end position="600"/>
    </location>
</feature>
<accession>A0A8S9QCI2</accession>
<dbReference type="Pfam" id="PF14111">
    <property type="entry name" value="DUF4283"/>
    <property type="match status" value="1"/>
</dbReference>
<dbReference type="PANTHER" id="PTHR31286:SF90">
    <property type="entry name" value="DUF4283 DOMAIN-CONTAINING PROTEIN"/>
    <property type="match status" value="1"/>
</dbReference>
<comment type="caution">
    <text evidence="3">The sequence shown here is derived from an EMBL/GenBank/DDBJ whole genome shotgun (WGS) entry which is preliminary data.</text>
</comment>
<gene>
    <name evidence="3" type="ORF">F2Q69_00020017</name>
</gene>
<evidence type="ECO:0000313" key="3">
    <source>
        <dbReference type="EMBL" id="KAF3537613.1"/>
    </source>
</evidence>
<feature type="compositionally biased region" description="Polar residues" evidence="1">
    <location>
        <begin position="82"/>
        <end position="95"/>
    </location>
</feature>
<feature type="compositionally biased region" description="Polar residues" evidence="1">
    <location>
        <begin position="1"/>
        <end position="18"/>
    </location>
</feature>
<name>A0A8S9QCI2_BRACR</name>
<dbReference type="InterPro" id="IPR025558">
    <property type="entry name" value="DUF4283"/>
</dbReference>
<feature type="compositionally biased region" description="Pro residues" evidence="1">
    <location>
        <begin position="487"/>
        <end position="498"/>
    </location>
</feature>
<feature type="compositionally biased region" description="Polar residues" evidence="1">
    <location>
        <begin position="462"/>
        <end position="481"/>
    </location>
</feature>
<feature type="compositionally biased region" description="Low complexity" evidence="1">
    <location>
        <begin position="601"/>
        <end position="613"/>
    </location>
</feature>
<feature type="region of interest" description="Disordered" evidence="1">
    <location>
        <begin position="1"/>
        <end position="200"/>
    </location>
</feature>
<feature type="compositionally biased region" description="Low complexity" evidence="1">
    <location>
        <begin position="139"/>
        <end position="171"/>
    </location>
</feature>
<organism evidence="3 4">
    <name type="scientific">Brassica cretica</name>
    <name type="common">Mustard</name>
    <dbReference type="NCBI Taxonomy" id="69181"/>
    <lineage>
        <taxon>Eukaryota</taxon>
        <taxon>Viridiplantae</taxon>
        <taxon>Streptophyta</taxon>
        <taxon>Embryophyta</taxon>
        <taxon>Tracheophyta</taxon>
        <taxon>Spermatophyta</taxon>
        <taxon>Magnoliopsida</taxon>
        <taxon>eudicotyledons</taxon>
        <taxon>Gunneridae</taxon>
        <taxon>Pentapetalae</taxon>
        <taxon>rosids</taxon>
        <taxon>malvids</taxon>
        <taxon>Brassicales</taxon>
        <taxon>Brassicaceae</taxon>
        <taxon>Brassiceae</taxon>
        <taxon>Brassica</taxon>
    </lineage>
</organism>
<feature type="compositionally biased region" description="Pro residues" evidence="1">
    <location>
        <begin position="27"/>
        <end position="44"/>
    </location>
</feature>
<dbReference type="InterPro" id="IPR040256">
    <property type="entry name" value="At4g02000-like"/>
</dbReference>
<feature type="compositionally biased region" description="Polar residues" evidence="1">
    <location>
        <begin position="444"/>
        <end position="454"/>
    </location>
</feature>
<feature type="region of interest" description="Disordered" evidence="1">
    <location>
        <begin position="527"/>
        <end position="575"/>
    </location>
</feature>
<dbReference type="Proteomes" id="UP000712600">
    <property type="component" value="Unassembled WGS sequence"/>
</dbReference>
<evidence type="ECO:0000259" key="2">
    <source>
        <dbReference type="Pfam" id="PF14111"/>
    </source>
</evidence>
<feature type="compositionally biased region" description="Pro residues" evidence="1">
    <location>
        <begin position="172"/>
        <end position="185"/>
    </location>
</feature>
<feature type="compositionally biased region" description="Low complexity" evidence="1">
    <location>
        <begin position="96"/>
        <end position="108"/>
    </location>
</feature>
<feature type="region of interest" description="Disordered" evidence="1">
    <location>
        <begin position="430"/>
        <end position="507"/>
    </location>
</feature>
<reference evidence="3" key="1">
    <citation type="submission" date="2019-12" db="EMBL/GenBank/DDBJ databases">
        <title>Genome sequencing and annotation of Brassica cretica.</title>
        <authorList>
            <person name="Studholme D.J."/>
            <person name="Sarris P."/>
        </authorList>
    </citation>
    <scope>NUCLEOTIDE SEQUENCE</scope>
    <source>
        <strain evidence="3">PFS-109/04</strain>
        <tissue evidence="3">Leaf</tissue>
    </source>
</reference>
<feature type="domain" description="DUF4283" evidence="2">
    <location>
        <begin position="241"/>
        <end position="324"/>
    </location>
</feature>
<feature type="compositionally biased region" description="Polar residues" evidence="1">
    <location>
        <begin position="118"/>
        <end position="136"/>
    </location>
</feature>
<dbReference type="EMBL" id="QGKX02001290">
    <property type="protein sequence ID" value="KAF3537613.1"/>
    <property type="molecule type" value="Genomic_DNA"/>
</dbReference>
<dbReference type="PANTHER" id="PTHR31286">
    <property type="entry name" value="GLYCINE-RICH CELL WALL STRUCTURAL PROTEIN 1.8-LIKE"/>
    <property type="match status" value="1"/>
</dbReference>
<proteinExistence type="predicted"/>
<feature type="compositionally biased region" description="Basic and acidic residues" evidence="1">
    <location>
        <begin position="619"/>
        <end position="628"/>
    </location>
</feature>
<protein>
    <recommendedName>
        <fullName evidence="2">DUF4283 domain-containing protein</fullName>
    </recommendedName>
</protein>
<dbReference type="AlphaFoldDB" id="A0A8S9QCI2"/>
<evidence type="ECO:0000313" key="4">
    <source>
        <dbReference type="Proteomes" id="UP000712600"/>
    </source>
</evidence>
<sequence length="628" mass="66845">MANPWFPSSNASALSPSRFTAGDGSIPPDPPDPDFLPSPSPKPPHASLQIAKPKRPVVKSSSSLPNSTVAASRSAGPASIVTIGSSSEHSPSEFRNTVPNTVPSNPNSFKILPPKHSSPMQTNRASNPSSPLSKTFTHPLPLNPSVLGSPPSSNSPSLPAHNLSAQPSSSNLPPPVSPVAPPSGLPPNGNTAGPSFSAPPLVEKIRRMEDKKLRRLAPVTLSDKGVPRVFIPDSVFQKGAEIHKDFIICYFNGRPPPFYQIQSVLNHMWGKGKRIEIHTNPLSRSMLVRIPSEFLRSKILEKSVWYVGESMFHAVQWSSSASPSSPSLESIQIWAHLTGVPLDLRHEEGLSLVAWLVGDPKETDDFTKNLVSLTLSHVKVAVDLTKPLPSVVEFMRESGEVVEVQVSYPWVPPTCSHCKELGHVVRNCLQLPPPQKNKEKPAKSDNNPSASGTPKATAKSAKVSSGTANIVESSPSGSKQVDSAPTPSVPSPSIPSPPTEMILDSSPSLPIPPLIPIDSNSLPVLSSFPSPSVKTPPASPAPLVSLPASQSNPLSPPDSFFAPSLKRPRPDPNLSFPSFSAQLSFFTPPSPTKALSLTNHSPSIFSPSPNPFSVLDPDGSLHHEETID</sequence>